<evidence type="ECO:0008006" key="4">
    <source>
        <dbReference type="Google" id="ProtNLM"/>
    </source>
</evidence>
<organism evidence="2 3">
    <name type="scientific">Enterococcus faecium</name>
    <name type="common">Streptococcus faecium</name>
    <dbReference type="NCBI Taxonomy" id="1352"/>
    <lineage>
        <taxon>Bacteria</taxon>
        <taxon>Bacillati</taxon>
        <taxon>Bacillota</taxon>
        <taxon>Bacilli</taxon>
        <taxon>Lactobacillales</taxon>
        <taxon>Enterococcaceae</taxon>
        <taxon>Enterococcus</taxon>
    </lineage>
</organism>
<dbReference type="Pfam" id="PF12642">
    <property type="entry name" value="TpcC"/>
    <property type="match status" value="1"/>
</dbReference>
<dbReference type="Proteomes" id="UP000194737">
    <property type="component" value="Unassembled WGS sequence"/>
</dbReference>
<evidence type="ECO:0000313" key="3">
    <source>
        <dbReference type="Proteomes" id="UP000194737"/>
    </source>
</evidence>
<dbReference type="CDD" id="cd16428">
    <property type="entry name" value="TcpC_C"/>
    <property type="match status" value="1"/>
</dbReference>
<proteinExistence type="predicted"/>
<gene>
    <name evidence="2" type="ORF">A5804_002903</name>
</gene>
<evidence type="ECO:0000256" key="1">
    <source>
        <dbReference type="SAM" id="Phobius"/>
    </source>
</evidence>
<feature type="transmembrane region" description="Helical" evidence="1">
    <location>
        <begin position="54"/>
        <end position="74"/>
    </location>
</feature>
<dbReference type="AlphaFoldDB" id="A0AB73PJF4"/>
<dbReference type="Gene3D" id="3.10.450.540">
    <property type="match status" value="1"/>
</dbReference>
<evidence type="ECO:0000313" key="2">
    <source>
        <dbReference type="EMBL" id="OTN93533.1"/>
    </source>
</evidence>
<keyword evidence="1" id="KW-1133">Transmembrane helix</keyword>
<comment type="caution">
    <text evidence="2">The sequence shown here is derived from an EMBL/GenBank/DDBJ whole genome shotgun (WGS) entry which is preliminary data.</text>
</comment>
<dbReference type="InterPro" id="IPR035628">
    <property type="entry name" value="TcpC_C"/>
</dbReference>
<name>A0AB73PJF4_ENTFC</name>
<keyword evidence="1" id="KW-0812">Transmembrane</keyword>
<keyword evidence="1" id="KW-0472">Membrane</keyword>
<sequence length="345" mass="39349">MKRTDSLFFFYLEGREILVVKTGFSLKKFKKKEKKRSEKVPKSRKIATKGLKRLVMGGILVFGLSGFVAIFLFVGTRSVVSSLNKDVGQIKTEMQENKGSQIQLTPELESFMNRFVALYMNVSSDSAIQKERDKTLLEDYYASDIPLKESSFSGERKLDSASFIALKKVDGVNTACYKVTYTITTTDNKEKEIRSTETQVLNLPYQSSQKGARILSYPYFTLPTANQEKATYLVYDSKNYQAVDTKVSEEVLHFTEEFLSKYAKGSASDMEYMMNTPEGLEGTAEFDSLTGKVFKQKKSYVVKATVTFKNPKTNYSWQEDMTLEIIQKSDKYFVERLSHTLSDDE</sequence>
<dbReference type="InterPro" id="IPR024735">
    <property type="entry name" value="TcpC"/>
</dbReference>
<reference evidence="2 3" key="1">
    <citation type="submission" date="2017-05" db="EMBL/GenBank/DDBJ databases">
        <title>The Genome Sequence of Enterococcus faecium 6F2_DIV0138.</title>
        <authorList>
            <consortium name="The Broad Institute Genomics Platform"/>
            <consortium name="The Broad Institute Genomic Center for Infectious Diseases"/>
            <person name="Earl A."/>
            <person name="Manson A."/>
            <person name="Schwartman J."/>
            <person name="Gilmore M."/>
            <person name="Abouelleil A."/>
            <person name="Cao P."/>
            <person name="Chapman S."/>
            <person name="Cusick C."/>
            <person name="Shea T."/>
            <person name="Young S."/>
            <person name="Neafsey D."/>
            <person name="Nusbaum C."/>
            <person name="Birren B."/>
        </authorList>
    </citation>
    <scope>NUCLEOTIDE SEQUENCE [LARGE SCALE GENOMIC DNA]</scope>
    <source>
        <strain evidence="2 3">6F2_DIV0138</strain>
    </source>
</reference>
<protein>
    <recommendedName>
        <fullName evidence="4">Conjugal transfer protein</fullName>
    </recommendedName>
</protein>
<dbReference type="CDD" id="cd16386">
    <property type="entry name" value="TcpC_N"/>
    <property type="match status" value="1"/>
</dbReference>
<dbReference type="EMBL" id="NGLB01000005">
    <property type="protein sequence ID" value="OTN93533.1"/>
    <property type="molecule type" value="Genomic_DNA"/>
</dbReference>
<accession>A0AB73PJF4</accession>